<keyword evidence="2" id="KW-1185">Reference proteome</keyword>
<organism evidence="1 2">
    <name type="scientific">Planctopirus hydrillae</name>
    <dbReference type="NCBI Taxonomy" id="1841610"/>
    <lineage>
        <taxon>Bacteria</taxon>
        <taxon>Pseudomonadati</taxon>
        <taxon>Planctomycetota</taxon>
        <taxon>Planctomycetia</taxon>
        <taxon>Planctomycetales</taxon>
        <taxon>Planctomycetaceae</taxon>
        <taxon>Planctopirus</taxon>
    </lineage>
</organism>
<gene>
    <name evidence="1" type="ORF">A6X21_10900</name>
</gene>
<dbReference type="Proteomes" id="UP000094828">
    <property type="component" value="Unassembled WGS sequence"/>
</dbReference>
<comment type="caution">
    <text evidence="1">The sequence shown here is derived from an EMBL/GenBank/DDBJ whole genome shotgun (WGS) entry which is preliminary data.</text>
</comment>
<protein>
    <submittedName>
        <fullName evidence="1">Uncharacterized protein</fullName>
    </submittedName>
</protein>
<dbReference type="EMBL" id="LYDR01000150">
    <property type="protein sequence ID" value="ODA28982.1"/>
    <property type="molecule type" value="Genomic_DNA"/>
</dbReference>
<dbReference type="AlphaFoldDB" id="A0A1C3E6W3"/>
<sequence>MLINGMLSRLNDLALAGLADDWCDQTKSPKEHNPNFVLTIEKVVKSSFRVMAAPILKIR</sequence>
<reference evidence="1 2" key="1">
    <citation type="submission" date="2016-05" db="EMBL/GenBank/DDBJ databases">
        <title>Genomic and physiological characterization of Planctopirus sp. isolated from fresh water lake.</title>
        <authorList>
            <person name="Subhash Y."/>
            <person name="Ramana C."/>
        </authorList>
    </citation>
    <scope>NUCLEOTIDE SEQUENCE [LARGE SCALE GENOMIC DNA]</scope>
    <source>
        <strain evidence="1 2">JC280</strain>
    </source>
</reference>
<evidence type="ECO:0000313" key="2">
    <source>
        <dbReference type="Proteomes" id="UP000094828"/>
    </source>
</evidence>
<accession>A0A1C3E6W3</accession>
<name>A0A1C3E6W3_9PLAN</name>
<proteinExistence type="predicted"/>
<evidence type="ECO:0000313" key="1">
    <source>
        <dbReference type="EMBL" id="ODA28982.1"/>
    </source>
</evidence>